<feature type="transmembrane region" description="Helical" evidence="1">
    <location>
        <begin position="312"/>
        <end position="332"/>
    </location>
</feature>
<evidence type="ECO:0000313" key="3">
    <source>
        <dbReference type="Proteomes" id="UP000005239"/>
    </source>
</evidence>
<dbReference type="AlphaFoldDB" id="A0A8R1Z0W6"/>
<feature type="transmembrane region" description="Helical" evidence="1">
    <location>
        <begin position="85"/>
        <end position="110"/>
    </location>
</feature>
<sequence length="362" mass="41489">MIPIIVHQFFTYGILVCSLMAHTTFILISTTTHSVQIERYRYLMILFAVTDVMVSSIHLILMPGIQIALDGFIFFGLHLINKPAYLGVWAGIGFVIFFYQTFIILAFHYIYRYAVVCDPKWCRIIKTNMTLCWSCAAGLVQPLYTVAYTKLVEMGFIPSDYKTAFYRPHMLKNVGVDIAQVELGYLATIIRKPSSHLSHTALWQMDTVVAISGGDALSGFTAVIIFICSFLILRRLRIAKYYFLSKCSLQSNDNQLSQHQLLKALIVQMVYENSRMISSNFRLLSHQFSPTFRWRRFVPCVGFDLRGIYGDLLVIFTAVCPALDPIIMLYFVKRSYVAVYAYFKWIYSVVGNESNIFGEVHC</sequence>
<feature type="transmembrane region" description="Helical" evidence="1">
    <location>
        <begin position="131"/>
        <end position="149"/>
    </location>
</feature>
<evidence type="ECO:0000313" key="2">
    <source>
        <dbReference type="EnsemblMetazoa" id="PPA41200.1"/>
    </source>
</evidence>
<name>A0A8R1Z0W6_PRIPA</name>
<proteinExistence type="predicted"/>
<organism evidence="2 3">
    <name type="scientific">Pristionchus pacificus</name>
    <name type="common">Parasitic nematode worm</name>
    <dbReference type="NCBI Taxonomy" id="54126"/>
    <lineage>
        <taxon>Eukaryota</taxon>
        <taxon>Metazoa</taxon>
        <taxon>Ecdysozoa</taxon>
        <taxon>Nematoda</taxon>
        <taxon>Chromadorea</taxon>
        <taxon>Rhabditida</taxon>
        <taxon>Rhabditina</taxon>
        <taxon>Diplogasteromorpha</taxon>
        <taxon>Diplogasteroidea</taxon>
        <taxon>Neodiplogasteridae</taxon>
        <taxon>Pristionchus</taxon>
    </lineage>
</organism>
<accession>A0A8R1Z0W6</accession>
<gene>
    <name evidence="2" type="primary">WBGene00279569</name>
</gene>
<reference evidence="2" key="2">
    <citation type="submission" date="2022-06" db="UniProtKB">
        <authorList>
            <consortium name="EnsemblMetazoa"/>
        </authorList>
    </citation>
    <scope>IDENTIFICATION</scope>
    <source>
        <strain evidence="2">PS312</strain>
    </source>
</reference>
<feature type="transmembrane region" description="Helical" evidence="1">
    <location>
        <begin position="12"/>
        <end position="30"/>
    </location>
</feature>
<dbReference type="Proteomes" id="UP000005239">
    <property type="component" value="Unassembled WGS sequence"/>
</dbReference>
<keyword evidence="1" id="KW-0472">Membrane</keyword>
<evidence type="ECO:0000256" key="1">
    <source>
        <dbReference type="SAM" id="Phobius"/>
    </source>
</evidence>
<keyword evidence="1" id="KW-0812">Transmembrane</keyword>
<reference evidence="3" key="1">
    <citation type="journal article" date="2008" name="Nat. Genet.">
        <title>The Pristionchus pacificus genome provides a unique perspective on nematode lifestyle and parasitism.</title>
        <authorList>
            <person name="Dieterich C."/>
            <person name="Clifton S.W."/>
            <person name="Schuster L.N."/>
            <person name="Chinwalla A."/>
            <person name="Delehaunty K."/>
            <person name="Dinkelacker I."/>
            <person name="Fulton L."/>
            <person name="Fulton R."/>
            <person name="Godfrey J."/>
            <person name="Minx P."/>
            <person name="Mitreva M."/>
            <person name="Roeseler W."/>
            <person name="Tian H."/>
            <person name="Witte H."/>
            <person name="Yang S.P."/>
            <person name="Wilson R.K."/>
            <person name="Sommer R.J."/>
        </authorList>
    </citation>
    <scope>NUCLEOTIDE SEQUENCE [LARGE SCALE GENOMIC DNA]</scope>
    <source>
        <strain evidence="3">PS312</strain>
    </source>
</reference>
<dbReference type="InterPro" id="IPR019428">
    <property type="entry name" value="7TM_GPCR_serpentine_rcpt_Str"/>
</dbReference>
<protein>
    <recommendedName>
        <fullName evidence="4">G protein-coupled receptor</fullName>
    </recommendedName>
</protein>
<feature type="transmembrane region" description="Helical" evidence="1">
    <location>
        <begin position="42"/>
        <end position="65"/>
    </location>
</feature>
<keyword evidence="1" id="KW-1133">Transmembrane helix</keyword>
<dbReference type="EnsemblMetazoa" id="PPA41200.1">
    <property type="protein sequence ID" value="PPA41200.1"/>
    <property type="gene ID" value="WBGene00279569"/>
</dbReference>
<dbReference type="PANTHER" id="PTHR22943">
    <property type="entry name" value="7-TRANSMEMBRANE DOMAIN RECEPTOR C.ELEGANS"/>
    <property type="match status" value="1"/>
</dbReference>
<keyword evidence="3" id="KW-1185">Reference proteome</keyword>
<dbReference type="PANTHER" id="PTHR22943:SF248">
    <property type="entry name" value="SEVEN TM RECEPTOR"/>
    <property type="match status" value="1"/>
</dbReference>
<dbReference type="Pfam" id="PF10326">
    <property type="entry name" value="7TM_GPCR_Str"/>
    <property type="match status" value="1"/>
</dbReference>
<evidence type="ECO:0008006" key="4">
    <source>
        <dbReference type="Google" id="ProtNLM"/>
    </source>
</evidence>
<feature type="transmembrane region" description="Helical" evidence="1">
    <location>
        <begin position="208"/>
        <end position="233"/>
    </location>
</feature>